<keyword evidence="3" id="KW-1185">Reference proteome</keyword>
<organism evidence="2 3">
    <name type="scientific">Synaphobranchus kaupii</name>
    <name type="common">Kaup's arrowtooth eel</name>
    <dbReference type="NCBI Taxonomy" id="118154"/>
    <lineage>
        <taxon>Eukaryota</taxon>
        <taxon>Metazoa</taxon>
        <taxon>Chordata</taxon>
        <taxon>Craniata</taxon>
        <taxon>Vertebrata</taxon>
        <taxon>Euteleostomi</taxon>
        <taxon>Actinopterygii</taxon>
        <taxon>Neopterygii</taxon>
        <taxon>Teleostei</taxon>
        <taxon>Anguilliformes</taxon>
        <taxon>Synaphobranchidae</taxon>
        <taxon>Synaphobranchus</taxon>
    </lineage>
</organism>
<feature type="region of interest" description="Disordered" evidence="1">
    <location>
        <begin position="1"/>
        <end position="67"/>
    </location>
</feature>
<dbReference type="EMBL" id="JAINUF010000003">
    <property type="protein sequence ID" value="KAJ8367948.1"/>
    <property type="molecule type" value="Genomic_DNA"/>
</dbReference>
<name>A0A9Q1FVF4_SYNKA</name>
<proteinExistence type="predicted"/>
<sequence length="67" mass="7101">MDAASLGMRLSANASSSDVSAACGFDDSEAGTSDFESVDELRFEGSHPPYGETQQQTQMEDPMRGGH</sequence>
<feature type="compositionally biased region" description="Low complexity" evidence="1">
    <location>
        <begin position="11"/>
        <end position="22"/>
    </location>
</feature>
<evidence type="ECO:0000313" key="3">
    <source>
        <dbReference type="Proteomes" id="UP001152622"/>
    </source>
</evidence>
<protein>
    <submittedName>
        <fullName evidence="2">Uncharacterized protein</fullName>
    </submittedName>
</protein>
<accession>A0A9Q1FVF4</accession>
<gene>
    <name evidence="2" type="ORF">SKAU_G00079760</name>
</gene>
<evidence type="ECO:0000256" key="1">
    <source>
        <dbReference type="SAM" id="MobiDB-lite"/>
    </source>
</evidence>
<dbReference type="AlphaFoldDB" id="A0A9Q1FVF4"/>
<dbReference type="Proteomes" id="UP001152622">
    <property type="component" value="Chromosome 3"/>
</dbReference>
<comment type="caution">
    <text evidence="2">The sequence shown here is derived from an EMBL/GenBank/DDBJ whole genome shotgun (WGS) entry which is preliminary data.</text>
</comment>
<reference evidence="2" key="1">
    <citation type="journal article" date="2023" name="Science">
        <title>Genome structures resolve the early diversification of teleost fishes.</title>
        <authorList>
            <person name="Parey E."/>
            <person name="Louis A."/>
            <person name="Montfort J."/>
            <person name="Bouchez O."/>
            <person name="Roques C."/>
            <person name="Iampietro C."/>
            <person name="Lluch J."/>
            <person name="Castinel A."/>
            <person name="Donnadieu C."/>
            <person name="Desvignes T."/>
            <person name="Floi Bucao C."/>
            <person name="Jouanno E."/>
            <person name="Wen M."/>
            <person name="Mejri S."/>
            <person name="Dirks R."/>
            <person name="Jansen H."/>
            <person name="Henkel C."/>
            <person name="Chen W.J."/>
            <person name="Zahm M."/>
            <person name="Cabau C."/>
            <person name="Klopp C."/>
            <person name="Thompson A.W."/>
            <person name="Robinson-Rechavi M."/>
            <person name="Braasch I."/>
            <person name="Lecointre G."/>
            <person name="Bobe J."/>
            <person name="Postlethwait J.H."/>
            <person name="Berthelot C."/>
            <person name="Roest Crollius H."/>
            <person name="Guiguen Y."/>
        </authorList>
    </citation>
    <scope>NUCLEOTIDE SEQUENCE</scope>
    <source>
        <strain evidence="2">WJC10195</strain>
    </source>
</reference>
<evidence type="ECO:0000313" key="2">
    <source>
        <dbReference type="EMBL" id="KAJ8367948.1"/>
    </source>
</evidence>